<evidence type="ECO:0000313" key="2">
    <source>
        <dbReference type="Proteomes" id="UP000719412"/>
    </source>
</evidence>
<dbReference type="AlphaFoldDB" id="A0A8J6HMJ7"/>
<accession>A0A8J6HMJ7</accession>
<gene>
    <name evidence="1" type="ORF">GEV33_005789</name>
</gene>
<dbReference type="EMBL" id="JABDTM020020494">
    <property type="protein sequence ID" value="KAH0817003.1"/>
    <property type="molecule type" value="Genomic_DNA"/>
</dbReference>
<protein>
    <submittedName>
        <fullName evidence="1">Uncharacterized protein</fullName>
    </submittedName>
</protein>
<name>A0A8J6HMJ7_TENMO</name>
<sequence length="293" mass="33833">MEDTGRYTEVWKRDGVIPEKYGEMRKGNLWGEIRGRHREILGSFWEIWEKVHGDAGIFGGTPGEDTGRSGRSRGRSGMNGSLWEVCRDASTASVASSDLDRKTLVKIFKTPQDANESISIPPSVRIKIERVRGEEKFFLPPDIWRVYHSVPIAWRDRRVFSDNWSVGVGNRKTLARNWDESSYRSREDGKLPPRRDVAMRFFPFRDGCAVAVILVHQWKLAVKGVLDARINFQRLNEKLISTSMKPKTVNFQYKADYADLRVILYSRPNSEIRPFEELELDVVGWRFIAQDLP</sequence>
<keyword evidence="2" id="KW-1185">Reference proteome</keyword>
<dbReference type="Proteomes" id="UP000719412">
    <property type="component" value="Unassembled WGS sequence"/>
</dbReference>
<evidence type="ECO:0000313" key="1">
    <source>
        <dbReference type="EMBL" id="KAH0817003.1"/>
    </source>
</evidence>
<reference evidence="1" key="2">
    <citation type="submission" date="2021-08" db="EMBL/GenBank/DDBJ databases">
        <authorList>
            <person name="Eriksson T."/>
        </authorList>
    </citation>
    <scope>NUCLEOTIDE SEQUENCE</scope>
    <source>
        <strain evidence="1">Stoneville</strain>
        <tissue evidence="1">Whole head</tissue>
    </source>
</reference>
<reference evidence="1" key="1">
    <citation type="journal article" date="2020" name="J Insects Food Feed">
        <title>The yellow mealworm (Tenebrio molitor) genome: a resource for the emerging insects as food and feed industry.</title>
        <authorList>
            <person name="Eriksson T."/>
            <person name="Andere A."/>
            <person name="Kelstrup H."/>
            <person name="Emery V."/>
            <person name="Picard C."/>
        </authorList>
    </citation>
    <scope>NUCLEOTIDE SEQUENCE</scope>
    <source>
        <strain evidence="1">Stoneville</strain>
        <tissue evidence="1">Whole head</tissue>
    </source>
</reference>
<proteinExistence type="predicted"/>
<organism evidence="1 2">
    <name type="scientific">Tenebrio molitor</name>
    <name type="common">Yellow mealworm beetle</name>
    <dbReference type="NCBI Taxonomy" id="7067"/>
    <lineage>
        <taxon>Eukaryota</taxon>
        <taxon>Metazoa</taxon>
        <taxon>Ecdysozoa</taxon>
        <taxon>Arthropoda</taxon>
        <taxon>Hexapoda</taxon>
        <taxon>Insecta</taxon>
        <taxon>Pterygota</taxon>
        <taxon>Neoptera</taxon>
        <taxon>Endopterygota</taxon>
        <taxon>Coleoptera</taxon>
        <taxon>Polyphaga</taxon>
        <taxon>Cucujiformia</taxon>
        <taxon>Tenebrionidae</taxon>
        <taxon>Tenebrio</taxon>
    </lineage>
</organism>
<comment type="caution">
    <text evidence="1">The sequence shown here is derived from an EMBL/GenBank/DDBJ whole genome shotgun (WGS) entry which is preliminary data.</text>
</comment>